<protein>
    <recommendedName>
        <fullName evidence="4">IrrE N-terminal-like domain-containing protein</fullName>
    </recommendedName>
</protein>
<name>A0A2N0ZL66_9BACI</name>
<feature type="region of interest" description="Disordered" evidence="1">
    <location>
        <begin position="186"/>
        <end position="205"/>
    </location>
</feature>
<proteinExistence type="predicted"/>
<reference evidence="2 3" key="1">
    <citation type="journal article" date="2010" name="Int. J. Syst. Evol. Microbiol.">
        <title>Bacillus horneckiae sp. nov., isolated from a spacecraft-assembly clean room.</title>
        <authorList>
            <person name="Vaishampayan P."/>
            <person name="Probst A."/>
            <person name="Krishnamurthi S."/>
            <person name="Ghosh S."/>
            <person name="Osman S."/>
            <person name="McDowall A."/>
            <person name="Ruckmani A."/>
            <person name="Mayilraj S."/>
            <person name="Venkateswaran K."/>
        </authorList>
    </citation>
    <scope>NUCLEOTIDE SEQUENCE [LARGE SCALE GENOMIC DNA]</scope>
    <source>
        <strain evidence="3">1PO1SC</strain>
    </source>
</reference>
<feature type="compositionally biased region" description="Basic and acidic residues" evidence="1">
    <location>
        <begin position="191"/>
        <end position="202"/>
    </location>
</feature>
<evidence type="ECO:0000313" key="3">
    <source>
        <dbReference type="Proteomes" id="UP000233343"/>
    </source>
</evidence>
<accession>A0A2N0ZL66</accession>
<evidence type="ECO:0008006" key="4">
    <source>
        <dbReference type="Google" id="ProtNLM"/>
    </source>
</evidence>
<dbReference type="RefSeq" id="WP_066199755.1">
    <property type="nucleotide sequence ID" value="NZ_JAMAUX010000002.1"/>
</dbReference>
<feature type="region of interest" description="Disordered" evidence="1">
    <location>
        <begin position="1"/>
        <end position="37"/>
    </location>
</feature>
<sequence length="234" mass="26069">MGANYPKNRKKTNSKGMNNTSARSGSSTGVPNWNRPPRRSGTVNLCIRAAVDAQIEHGYRIKRDVETATAIWNQSTSRHFSGVSFDIIDLKAIETNINTEIFSIDRNIHASEIKAMVDAAACDAADVTVFYLPGKFISTNHPFSLVVARYYPVHRVIIMSEGAVANPYFLAHELGHALFTTNSRGYYDDPDPQRKDNAHNRNEGNLMYKGLSSRTVPTITNEQIGKALYSTLFR</sequence>
<evidence type="ECO:0000256" key="1">
    <source>
        <dbReference type="SAM" id="MobiDB-lite"/>
    </source>
</evidence>
<dbReference type="Proteomes" id="UP000233343">
    <property type="component" value="Unassembled WGS sequence"/>
</dbReference>
<gene>
    <name evidence="2" type="ORF">CWS20_04490</name>
</gene>
<comment type="caution">
    <text evidence="2">The sequence shown here is derived from an EMBL/GenBank/DDBJ whole genome shotgun (WGS) entry which is preliminary data.</text>
</comment>
<organism evidence="2 3">
    <name type="scientific">Cytobacillus horneckiae</name>
    <dbReference type="NCBI Taxonomy" id="549687"/>
    <lineage>
        <taxon>Bacteria</taxon>
        <taxon>Bacillati</taxon>
        <taxon>Bacillota</taxon>
        <taxon>Bacilli</taxon>
        <taxon>Bacillales</taxon>
        <taxon>Bacillaceae</taxon>
        <taxon>Cytobacillus</taxon>
    </lineage>
</organism>
<keyword evidence="3" id="KW-1185">Reference proteome</keyword>
<dbReference type="AlphaFoldDB" id="A0A2N0ZL66"/>
<feature type="compositionally biased region" description="Polar residues" evidence="1">
    <location>
        <begin position="14"/>
        <end position="31"/>
    </location>
</feature>
<dbReference type="EMBL" id="PISD01000008">
    <property type="protein sequence ID" value="PKG30252.1"/>
    <property type="molecule type" value="Genomic_DNA"/>
</dbReference>
<evidence type="ECO:0000313" key="2">
    <source>
        <dbReference type="EMBL" id="PKG30252.1"/>
    </source>
</evidence>